<dbReference type="Pfam" id="PF06320">
    <property type="entry name" value="GCN5L1"/>
    <property type="match status" value="1"/>
</dbReference>
<comment type="caution">
    <text evidence="4">The sequence shown here is derived from an EMBL/GenBank/DDBJ whole genome shotgun (WGS) entry which is preliminary data.</text>
</comment>
<dbReference type="PANTHER" id="PTHR13073:SF0">
    <property type="entry name" value="BIOGENESIS OF LYSOSOME-RELATED ORGANELLES COMPLEX 1 SUBUNIT 1"/>
    <property type="match status" value="1"/>
</dbReference>
<feature type="compositionally biased region" description="Polar residues" evidence="3">
    <location>
        <begin position="333"/>
        <end position="342"/>
    </location>
</feature>
<organism evidence="4 5">
    <name type="scientific">Thyridium curvatum</name>
    <dbReference type="NCBI Taxonomy" id="1093900"/>
    <lineage>
        <taxon>Eukaryota</taxon>
        <taxon>Fungi</taxon>
        <taxon>Dikarya</taxon>
        <taxon>Ascomycota</taxon>
        <taxon>Pezizomycotina</taxon>
        <taxon>Sordariomycetes</taxon>
        <taxon>Sordariomycetidae</taxon>
        <taxon>Thyridiales</taxon>
        <taxon>Thyridiaceae</taxon>
        <taxon>Thyridium</taxon>
    </lineage>
</organism>
<dbReference type="EMBL" id="SKBQ01000014">
    <property type="protein sequence ID" value="TPX17085.1"/>
    <property type="molecule type" value="Genomic_DNA"/>
</dbReference>
<evidence type="ECO:0000256" key="3">
    <source>
        <dbReference type="SAM" id="MobiDB-lite"/>
    </source>
</evidence>
<feature type="region of interest" description="Disordered" evidence="3">
    <location>
        <begin position="1"/>
        <end position="135"/>
    </location>
</feature>
<comment type="similarity">
    <text evidence="1">Belongs to the BLOC1S1 family.</text>
</comment>
<feature type="region of interest" description="Disordered" evidence="3">
    <location>
        <begin position="227"/>
        <end position="342"/>
    </location>
</feature>
<dbReference type="GO" id="GO:0016197">
    <property type="term" value="P:endosomal transport"/>
    <property type="evidence" value="ECO:0007669"/>
    <property type="project" value="TreeGrafter"/>
</dbReference>
<feature type="compositionally biased region" description="Basic and acidic residues" evidence="3">
    <location>
        <begin position="252"/>
        <end position="261"/>
    </location>
</feature>
<feature type="compositionally biased region" description="Low complexity" evidence="3">
    <location>
        <begin position="55"/>
        <end position="70"/>
    </location>
</feature>
<dbReference type="Proteomes" id="UP000319257">
    <property type="component" value="Unassembled WGS sequence"/>
</dbReference>
<dbReference type="STRING" id="1093900.A0A507B1V1"/>
<dbReference type="AlphaFoldDB" id="A0A507B1V1"/>
<protein>
    <recommendedName>
        <fullName evidence="2">Biogenesis of lysosome-related organelles complex 1 subunit 1</fullName>
    </recommendedName>
</protein>
<evidence type="ECO:0000256" key="1">
    <source>
        <dbReference type="ARBA" id="ARBA00007133"/>
    </source>
</evidence>
<keyword evidence="5" id="KW-1185">Reference proteome</keyword>
<evidence type="ECO:0000313" key="5">
    <source>
        <dbReference type="Proteomes" id="UP000319257"/>
    </source>
</evidence>
<sequence length="342" mass="34408">MSSSIASSSLSAPEPSSASASTATGHASTASPPAPSTATSVSSPQDHPPPPPLPQAQHGAPQPQDQQQALPHPPAGGLGLGLVPHPDAAPGTEGAAGPSALPPAAAAPSSQAHQPPPPPPLQRALPRPSTQREIDEARAAVVASLGNMLDRELSSRAAALHANDAAIARQRRDVERSTAALRRENDRLAKEADGAARRLKEVGNVQNWAELLEKDFLVLEETLRLAREGGASSSGGSGSWTGSSSWSGSRTPSREGSRSGSRDAGGAREACPDGPGTGPAAAAAAAAPDLSSVPGQQKDADGDITMGDEGTDSSRVDKGKGKEIAAPDDGRSNTHAPENVGT</sequence>
<feature type="compositionally biased region" description="Low complexity" evidence="3">
    <location>
        <begin position="240"/>
        <end position="251"/>
    </location>
</feature>
<feature type="region of interest" description="Disordered" evidence="3">
    <location>
        <begin position="168"/>
        <end position="194"/>
    </location>
</feature>
<dbReference type="RefSeq" id="XP_030998796.1">
    <property type="nucleotide sequence ID" value="XM_031137478.1"/>
</dbReference>
<gene>
    <name evidence="4" type="ORF">E0L32_003203</name>
</gene>
<feature type="compositionally biased region" description="Low complexity" evidence="3">
    <location>
        <begin position="95"/>
        <end position="113"/>
    </location>
</feature>
<evidence type="ECO:0000256" key="2">
    <source>
        <dbReference type="ARBA" id="ARBA00019577"/>
    </source>
</evidence>
<name>A0A507B1V1_9PEZI</name>
<proteinExistence type="inferred from homology"/>
<dbReference type="GO" id="GO:0031083">
    <property type="term" value="C:BLOC-1 complex"/>
    <property type="evidence" value="ECO:0007669"/>
    <property type="project" value="InterPro"/>
</dbReference>
<dbReference type="InterPro" id="IPR009395">
    <property type="entry name" value="BLOC1S1"/>
</dbReference>
<feature type="compositionally biased region" description="Basic and acidic residues" evidence="3">
    <location>
        <begin position="170"/>
        <end position="194"/>
    </location>
</feature>
<feature type="compositionally biased region" description="Low complexity" evidence="3">
    <location>
        <begin position="1"/>
        <end position="45"/>
    </location>
</feature>
<evidence type="ECO:0000313" key="4">
    <source>
        <dbReference type="EMBL" id="TPX17085.1"/>
    </source>
</evidence>
<dbReference type="InParanoid" id="A0A507B1V1"/>
<dbReference type="OrthoDB" id="20018at2759"/>
<dbReference type="GeneID" id="41970650"/>
<reference evidence="4 5" key="1">
    <citation type="submission" date="2019-06" db="EMBL/GenBank/DDBJ databases">
        <title>Draft genome sequence of the filamentous fungus Phialemoniopsis curvata isolated from diesel fuel.</title>
        <authorList>
            <person name="Varaljay V.A."/>
            <person name="Lyon W.J."/>
            <person name="Crouch A.L."/>
            <person name="Drake C.E."/>
            <person name="Hollomon J.M."/>
            <person name="Nadeau L.J."/>
            <person name="Nunn H.S."/>
            <person name="Stevenson B.S."/>
            <person name="Bojanowski C.L."/>
            <person name="Crookes-Goodson W.J."/>
        </authorList>
    </citation>
    <scope>NUCLEOTIDE SEQUENCE [LARGE SCALE GENOMIC DNA]</scope>
    <source>
        <strain evidence="4 5">D216</strain>
    </source>
</reference>
<feature type="compositionally biased region" description="Basic and acidic residues" evidence="3">
    <location>
        <begin position="312"/>
        <end position="332"/>
    </location>
</feature>
<dbReference type="PANTHER" id="PTHR13073">
    <property type="entry name" value="BLOC-1 COMPLEX SUBUNIT 1"/>
    <property type="match status" value="1"/>
</dbReference>
<accession>A0A507B1V1</accession>